<sequence>MYIFDVIKTILSVLDSAARKKYIALQFTFLFSAFFQVIGIASIGPFISILSNPDIIHTNTALSWVYLKFGFGTDLQFVIAAALGSLVLIFLSNAVAAMTLWLTFRFSVSLGSSLQQRVYRNSLFKDYLLHKTENYNKKIALVATQVPRFVYMLVQPFLLLTSQLFIVAIILIGLLVLDPLLALIAGGIIGGSYLITYIVLRKKLAHHGAIISERNNKVQGILSESFIGIKDVKLDSLENRYIDRFNTINVRGLKSQAFIALSGDLPKFVIESLSFGAILVLALVLLMTQNDFRSVVPILSIYALAGYKLLPTMQQIYKSLSSLSGHGSVASLIKNRLGPRTTEPSDVLTPTKPMVINQVQLYEANFFYAKD</sequence>
<dbReference type="GO" id="GO:0140359">
    <property type="term" value="F:ABC-type transporter activity"/>
    <property type="evidence" value="ECO:0007669"/>
    <property type="project" value="InterPro"/>
</dbReference>
<proteinExistence type="predicted"/>
<keyword evidence="1 4" id="KW-0812">Transmembrane</keyword>
<gene>
    <name evidence="6" type="ORF">LCGC14_0832090</name>
</gene>
<feature type="transmembrane region" description="Helical" evidence="4">
    <location>
        <begin position="29"/>
        <end position="50"/>
    </location>
</feature>
<keyword evidence="2 4" id="KW-1133">Transmembrane helix</keyword>
<accession>A0A0F9S0F8</accession>
<name>A0A0F9S0F8_9ZZZZ</name>
<keyword evidence="3 4" id="KW-0472">Membrane</keyword>
<dbReference type="PROSITE" id="PS50929">
    <property type="entry name" value="ABC_TM1F"/>
    <property type="match status" value="1"/>
</dbReference>
<dbReference type="InterPro" id="IPR011527">
    <property type="entry name" value="ABC1_TM_dom"/>
</dbReference>
<protein>
    <recommendedName>
        <fullName evidence="5">ABC transmembrane type-1 domain-containing protein</fullName>
    </recommendedName>
</protein>
<feature type="transmembrane region" description="Helical" evidence="4">
    <location>
        <begin position="268"/>
        <end position="286"/>
    </location>
</feature>
<evidence type="ECO:0000259" key="5">
    <source>
        <dbReference type="PROSITE" id="PS50929"/>
    </source>
</evidence>
<organism evidence="6">
    <name type="scientific">marine sediment metagenome</name>
    <dbReference type="NCBI Taxonomy" id="412755"/>
    <lineage>
        <taxon>unclassified sequences</taxon>
        <taxon>metagenomes</taxon>
        <taxon>ecological metagenomes</taxon>
    </lineage>
</organism>
<feature type="transmembrane region" description="Helical" evidence="4">
    <location>
        <begin position="77"/>
        <end position="104"/>
    </location>
</feature>
<evidence type="ECO:0000256" key="4">
    <source>
        <dbReference type="SAM" id="Phobius"/>
    </source>
</evidence>
<evidence type="ECO:0000313" key="6">
    <source>
        <dbReference type="EMBL" id="KKN30641.1"/>
    </source>
</evidence>
<evidence type="ECO:0000256" key="3">
    <source>
        <dbReference type="ARBA" id="ARBA00023136"/>
    </source>
</evidence>
<dbReference type="GO" id="GO:0005524">
    <property type="term" value="F:ATP binding"/>
    <property type="evidence" value="ECO:0007669"/>
    <property type="project" value="InterPro"/>
</dbReference>
<reference evidence="6" key="1">
    <citation type="journal article" date="2015" name="Nature">
        <title>Complex archaea that bridge the gap between prokaryotes and eukaryotes.</title>
        <authorList>
            <person name="Spang A."/>
            <person name="Saw J.H."/>
            <person name="Jorgensen S.L."/>
            <person name="Zaremba-Niedzwiedzka K."/>
            <person name="Martijn J."/>
            <person name="Lind A.E."/>
            <person name="van Eijk R."/>
            <person name="Schleper C."/>
            <person name="Guy L."/>
            <person name="Ettema T.J."/>
        </authorList>
    </citation>
    <scope>NUCLEOTIDE SEQUENCE</scope>
</reference>
<comment type="caution">
    <text evidence="6">The sequence shown here is derived from an EMBL/GenBank/DDBJ whole genome shotgun (WGS) entry which is preliminary data.</text>
</comment>
<feature type="transmembrane region" description="Helical" evidence="4">
    <location>
        <begin position="157"/>
        <end position="176"/>
    </location>
</feature>
<dbReference type="GO" id="GO:0016020">
    <property type="term" value="C:membrane"/>
    <property type="evidence" value="ECO:0007669"/>
    <property type="project" value="InterPro"/>
</dbReference>
<feature type="transmembrane region" description="Helical" evidence="4">
    <location>
        <begin position="292"/>
        <end position="310"/>
    </location>
</feature>
<feature type="non-terminal residue" evidence="6">
    <location>
        <position position="371"/>
    </location>
</feature>
<dbReference type="InterPro" id="IPR036640">
    <property type="entry name" value="ABC1_TM_sf"/>
</dbReference>
<feature type="domain" description="ABC transmembrane type-1" evidence="5">
    <location>
        <begin position="27"/>
        <end position="290"/>
    </location>
</feature>
<dbReference type="Gene3D" id="1.20.1560.10">
    <property type="entry name" value="ABC transporter type 1, transmembrane domain"/>
    <property type="match status" value="1"/>
</dbReference>
<dbReference type="AlphaFoldDB" id="A0A0F9S0F8"/>
<dbReference type="SUPFAM" id="SSF90123">
    <property type="entry name" value="ABC transporter transmembrane region"/>
    <property type="match status" value="1"/>
</dbReference>
<evidence type="ECO:0000256" key="1">
    <source>
        <dbReference type="ARBA" id="ARBA00022692"/>
    </source>
</evidence>
<evidence type="ECO:0000256" key="2">
    <source>
        <dbReference type="ARBA" id="ARBA00022989"/>
    </source>
</evidence>
<feature type="transmembrane region" description="Helical" evidence="4">
    <location>
        <begin position="182"/>
        <end position="200"/>
    </location>
</feature>
<dbReference type="EMBL" id="LAZR01002391">
    <property type="protein sequence ID" value="KKN30641.1"/>
    <property type="molecule type" value="Genomic_DNA"/>
</dbReference>